<dbReference type="OrthoDB" id="118340at2"/>
<protein>
    <submittedName>
        <fullName evidence="1">Uncharacterized protein</fullName>
    </submittedName>
</protein>
<dbReference type="RefSeq" id="WP_048880014.1">
    <property type="nucleotide sequence ID" value="NZ_BANC01000105.1"/>
</dbReference>
<dbReference type="PANTHER" id="PTHR43179">
    <property type="entry name" value="RHAMNOSYLTRANSFERASE WBBL"/>
    <property type="match status" value="1"/>
</dbReference>
<sequence>MNDTTTPTPRNLSGYIDRVTNDGIVEGWGWDENQPGLRLNLTILVDNEPVGTTTAMLYRGDLAHAGIDDGHHGFKFPLPYEALGKKRELRISVRETNTGVTLGKPFLLFRNDVVTIDDRVAELEGTLKLLQSRLAELLSQSTQQNNAASAALFQTIGSFFMQLAAEAETGVSGQGPLGTLLNTIGASYDIITLPRSETPVATICVEADAPFAEVYKCLQALLSNGICEKADVVLLDPGAQEDIALLPTIIRGLRYLRVQGELLAERNTVAAESRTELVAFLSAHALPERGWLDEICAPFTASINIAAVGSKVARSDGTVEHAGLILRDTERFTDIGVGRIDGDPTCNHVCKVAALGSYAVAFRRAAFIAAGGFDVALIEPAAATLDLCLRFGQHQESVIYQPFARVLWRESAKMRSHWVTEDLASRPGFYDLLKQRWTKHLSDQATARRDTPRQIGRALVLSGGPDCVATAKRLVEQGYDVTYGHIFDSHENEGYRIVAREGIRALSVPFYTSLEGYLRQEGETIDLIHASKAESNKLSGLDGLFPNAKIVHGIEAAATSGD</sequence>
<reference evidence="1 2" key="1">
    <citation type="submission" date="2012-11" db="EMBL/GenBank/DDBJ databases">
        <title>Whole genome sequence of Acidocella aminolytica 101 = DSM 11237.</title>
        <authorList>
            <person name="Azuma Y."/>
            <person name="Higashiura N."/>
            <person name="Hirakawa H."/>
            <person name="Matsushita K."/>
        </authorList>
    </citation>
    <scope>NUCLEOTIDE SEQUENCE [LARGE SCALE GENOMIC DNA]</scope>
    <source>
        <strain evidence="2">101 / DSM 11237</strain>
    </source>
</reference>
<dbReference type="InterPro" id="IPR029044">
    <property type="entry name" value="Nucleotide-diphossugar_trans"/>
</dbReference>
<organism evidence="1 2">
    <name type="scientific">Acidocella aminolytica 101 = DSM 11237</name>
    <dbReference type="NCBI Taxonomy" id="1120923"/>
    <lineage>
        <taxon>Bacteria</taxon>
        <taxon>Pseudomonadati</taxon>
        <taxon>Pseudomonadota</taxon>
        <taxon>Alphaproteobacteria</taxon>
        <taxon>Acetobacterales</taxon>
        <taxon>Acidocellaceae</taxon>
        <taxon>Acidocella</taxon>
    </lineage>
</organism>
<dbReference type="SUPFAM" id="SSF53448">
    <property type="entry name" value="Nucleotide-diphospho-sugar transferases"/>
    <property type="match status" value="1"/>
</dbReference>
<keyword evidence="2" id="KW-1185">Reference proteome</keyword>
<dbReference type="CDD" id="cd00761">
    <property type="entry name" value="Glyco_tranf_GTA_type"/>
    <property type="match status" value="1"/>
</dbReference>
<name>A0A0D6PKA8_9PROT</name>
<proteinExistence type="predicted"/>
<dbReference type="Proteomes" id="UP000032668">
    <property type="component" value="Unassembled WGS sequence"/>
</dbReference>
<evidence type="ECO:0000313" key="2">
    <source>
        <dbReference type="Proteomes" id="UP000032668"/>
    </source>
</evidence>
<dbReference type="Gene3D" id="3.90.550.10">
    <property type="entry name" value="Spore Coat Polysaccharide Biosynthesis Protein SpsA, Chain A"/>
    <property type="match status" value="1"/>
</dbReference>
<dbReference type="STRING" id="1120923.SAMN02746095_03771"/>
<dbReference type="PANTHER" id="PTHR43179:SF7">
    <property type="entry name" value="RHAMNOSYLTRANSFERASE WBBL"/>
    <property type="match status" value="1"/>
</dbReference>
<gene>
    <name evidence="1" type="ORF">Aam_107_001</name>
</gene>
<comment type="caution">
    <text evidence="1">The sequence shown here is derived from an EMBL/GenBank/DDBJ whole genome shotgun (WGS) entry which is preliminary data.</text>
</comment>
<accession>A0A0D6PKA8</accession>
<dbReference type="EMBL" id="BANC01000105">
    <property type="protein sequence ID" value="GAN81623.1"/>
    <property type="molecule type" value="Genomic_DNA"/>
</dbReference>
<dbReference type="AlphaFoldDB" id="A0A0D6PKA8"/>
<evidence type="ECO:0000313" key="1">
    <source>
        <dbReference type="EMBL" id="GAN81623.1"/>
    </source>
</evidence>